<comment type="catalytic activity">
    <reaction evidence="6 7">
        <text>L-glutamyl-tRNA(Gln) + L-glutamine + ATP + H2O = L-glutaminyl-tRNA(Gln) + L-glutamate + ADP + phosphate + H(+)</text>
        <dbReference type="Rhea" id="RHEA:17521"/>
        <dbReference type="Rhea" id="RHEA-COMP:9681"/>
        <dbReference type="Rhea" id="RHEA-COMP:9684"/>
        <dbReference type="ChEBI" id="CHEBI:15377"/>
        <dbReference type="ChEBI" id="CHEBI:15378"/>
        <dbReference type="ChEBI" id="CHEBI:29985"/>
        <dbReference type="ChEBI" id="CHEBI:30616"/>
        <dbReference type="ChEBI" id="CHEBI:43474"/>
        <dbReference type="ChEBI" id="CHEBI:58359"/>
        <dbReference type="ChEBI" id="CHEBI:78520"/>
        <dbReference type="ChEBI" id="CHEBI:78521"/>
        <dbReference type="ChEBI" id="CHEBI:456216"/>
    </reaction>
</comment>
<dbReference type="SUPFAM" id="SSF89095">
    <property type="entry name" value="GatB/YqeY motif"/>
    <property type="match status" value="1"/>
</dbReference>
<dbReference type="NCBIfam" id="NF004012">
    <property type="entry name" value="PRK05477.1-2"/>
    <property type="match status" value="1"/>
</dbReference>
<evidence type="ECO:0000313" key="10">
    <source>
        <dbReference type="Proteomes" id="UP000298030"/>
    </source>
</evidence>
<dbReference type="InterPro" id="IPR014746">
    <property type="entry name" value="Gln_synth/guanido_kin_cat_dom"/>
</dbReference>
<evidence type="ECO:0000256" key="7">
    <source>
        <dbReference type="HAMAP-Rule" id="MF_03147"/>
    </source>
</evidence>
<comment type="function">
    <text evidence="7">Allows the formation of correctly charged Gln-tRNA(Gln) through the transamidation of misacylated Glu-tRNA(Gln) in the mitochondria. The reaction takes place in the presence of glutamine and ATP through an activated gamma-phospho-Glu-tRNA(Gln).</text>
</comment>
<dbReference type="EMBL" id="QPFP01000024">
    <property type="protein sequence ID" value="TEB30026.1"/>
    <property type="molecule type" value="Genomic_DNA"/>
</dbReference>
<evidence type="ECO:0000259" key="8">
    <source>
        <dbReference type="SMART" id="SM00845"/>
    </source>
</evidence>
<dbReference type="GO" id="GO:0016740">
    <property type="term" value="F:transferase activity"/>
    <property type="evidence" value="ECO:0007669"/>
    <property type="project" value="UniProtKB-KW"/>
</dbReference>
<dbReference type="PROSITE" id="PS01234">
    <property type="entry name" value="GATB"/>
    <property type="match status" value="1"/>
</dbReference>
<dbReference type="GO" id="GO:0005739">
    <property type="term" value="C:mitochondrion"/>
    <property type="evidence" value="ECO:0007669"/>
    <property type="project" value="UniProtKB-SubCell"/>
</dbReference>
<dbReference type="STRING" id="71717.A0A4Y7T763"/>
<protein>
    <recommendedName>
        <fullName evidence="7">Glutamyl-tRNA(Gln) amidotransferase subunit B, mitochondrial</fullName>
        <shortName evidence="7">Glu-AdT subunit B</shortName>
        <ecNumber evidence="7">6.3.5.-</ecNumber>
    </recommendedName>
</protein>
<dbReference type="Gene3D" id="1.10.10.410">
    <property type="match status" value="1"/>
</dbReference>
<name>A0A4Y7T763_COPMI</name>
<dbReference type="GO" id="GO:0032543">
    <property type="term" value="P:mitochondrial translation"/>
    <property type="evidence" value="ECO:0007669"/>
    <property type="project" value="UniProtKB-UniRule"/>
</dbReference>
<keyword evidence="7" id="KW-0496">Mitochondrion</keyword>
<dbReference type="GO" id="GO:0005524">
    <property type="term" value="F:ATP binding"/>
    <property type="evidence" value="ECO:0007669"/>
    <property type="project" value="UniProtKB-KW"/>
</dbReference>
<dbReference type="PANTHER" id="PTHR11659">
    <property type="entry name" value="GLUTAMYL-TRNA GLN AMIDOTRANSFERASE SUBUNIT B MITOCHONDRIAL AND PROKARYOTIC PET112-RELATED"/>
    <property type="match status" value="1"/>
</dbReference>
<dbReference type="InterPro" id="IPR017958">
    <property type="entry name" value="Gln-tRNA_amidoTrfase_suB_CS"/>
</dbReference>
<dbReference type="InterPro" id="IPR017959">
    <property type="entry name" value="Asn/Gln-tRNA_amidoTrfase_suB/E"/>
</dbReference>
<dbReference type="PANTHER" id="PTHR11659:SF0">
    <property type="entry name" value="GLUTAMYL-TRNA(GLN) AMIDOTRANSFERASE SUBUNIT B, MITOCHONDRIAL"/>
    <property type="match status" value="1"/>
</dbReference>
<dbReference type="InterPro" id="IPR004413">
    <property type="entry name" value="GatB"/>
</dbReference>
<dbReference type="AlphaFoldDB" id="A0A4Y7T763"/>
<evidence type="ECO:0000256" key="5">
    <source>
        <dbReference type="ARBA" id="ARBA00022917"/>
    </source>
</evidence>
<dbReference type="SMART" id="SM00845">
    <property type="entry name" value="GatB_Yqey"/>
    <property type="match status" value="1"/>
</dbReference>
<dbReference type="Pfam" id="PF02637">
    <property type="entry name" value="GatB_Yqey"/>
    <property type="match status" value="1"/>
</dbReference>
<keyword evidence="9" id="KW-0808">Transferase</keyword>
<organism evidence="9 10">
    <name type="scientific">Coprinellus micaceus</name>
    <name type="common">Glistening ink-cap mushroom</name>
    <name type="synonym">Coprinus micaceus</name>
    <dbReference type="NCBI Taxonomy" id="71717"/>
    <lineage>
        <taxon>Eukaryota</taxon>
        <taxon>Fungi</taxon>
        <taxon>Dikarya</taxon>
        <taxon>Basidiomycota</taxon>
        <taxon>Agaricomycotina</taxon>
        <taxon>Agaricomycetes</taxon>
        <taxon>Agaricomycetidae</taxon>
        <taxon>Agaricales</taxon>
        <taxon>Agaricineae</taxon>
        <taxon>Psathyrellaceae</taxon>
        <taxon>Coprinellus</taxon>
    </lineage>
</organism>
<comment type="subunit">
    <text evidence="7">Subunit of the heterotrimeric GatCAB amidotransferase (AdT) complex, composed of A, B and C subunits.</text>
</comment>
<dbReference type="GO" id="GO:0050567">
    <property type="term" value="F:glutaminyl-tRNA synthase (glutamine-hydrolyzing) activity"/>
    <property type="evidence" value="ECO:0007669"/>
    <property type="project" value="UniProtKB-UniRule"/>
</dbReference>
<dbReference type="Pfam" id="PF02934">
    <property type="entry name" value="GatB_N"/>
    <property type="match status" value="1"/>
</dbReference>
<keyword evidence="5 7" id="KW-0648">Protein biosynthesis</keyword>
<evidence type="ECO:0000256" key="2">
    <source>
        <dbReference type="ARBA" id="ARBA00022598"/>
    </source>
</evidence>
<dbReference type="HAMAP" id="MF_00121">
    <property type="entry name" value="GatB"/>
    <property type="match status" value="1"/>
</dbReference>
<dbReference type="EC" id="6.3.5.-" evidence="7"/>
<accession>A0A4Y7T763</accession>
<dbReference type="InterPro" id="IPR018027">
    <property type="entry name" value="Asn/Gln_amidotransferase"/>
</dbReference>
<evidence type="ECO:0000313" key="9">
    <source>
        <dbReference type="EMBL" id="TEB30026.1"/>
    </source>
</evidence>
<proteinExistence type="inferred from homology"/>
<comment type="subcellular location">
    <subcellularLocation>
        <location evidence="7">Mitochondrion</location>
    </subcellularLocation>
</comment>
<dbReference type="GO" id="GO:0030956">
    <property type="term" value="C:glutamyl-tRNA(Gln) amidotransferase complex"/>
    <property type="evidence" value="ECO:0007669"/>
    <property type="project" value="UniProtKB-UniRule"/>
</dbReference>
<dbReference type="InterPro" id="IPR023168">
    <property type="entry name" value="GatB_Yqey_C_2"/>
</dbReference>
<dbReference type="OrthoDB" id="1722066at2759"/>
<evidence type="ECO:0000256" key="6">
    <source>
        <dbReference type="ARBA" id="ARBA00047913"/>
    </source>
</evidence>
<keyword evidence="2 7" id="KW-0436">Ligase</keyword>
<reference evidence="9 10" key="1">
    <citation type="journal article" date="2019" name="Nat. Ecol. Evol.">
        <title>Megaphylogeny resolves global patterns of mushroom evolution.</title>
        <authorList>
            <person name="Varga T."/>
            <person name="Krizsan K."/>
            <person name="Foldi C."/>
            <person name="Dima B."/>
            <person name="Sanchez-Garcia M."/>
            <person name="Sanchez-Ramirez S."/>
            <person name="Szollosi G.J."/>
            <person name="Szarkandi J.G."/>
            <person name="Papp V."/>
            <person name="Albert L."/>
            <person name="Andreopoulos W."/>
            <person name="Angelini C."/>
            <person name="Antonin V."/>
            <person name="Barry K.W."/>
            <person name="Bougher N.L."/>
            <person name="Buchanan P."/>
            <person name="Buyck B."/>
            <person name="Bense V."/>
            <person name="Catcheside P."/>
            <person name="Chovatia M."/>
            <person name="Cooper J."/>
            <person name="Damon W."/>
            <person name="Desjardin D."/>
            <person name="Finy P."/>
            <person name="Geml J."/>
            <person name="Haridas S."/>
            <person name="Hughes K."/>
            <person name="Justo A."/>
            <person name="Karasinski D."/>
            <person name="Kautmanova I."/>
            <person name="Kiss B."/>
            <person name="Kocsube S."/>
            <person name="Kotiranta H."/>
            <person name="LaButti K.M."/>
            <person name="Lechner B.E."/>
            <person name="Liimatainen K."/>
            <person name="Lipzen A."/>
            <person name="Lukacs Z."/>
            <person name="Mihaltcheva S."/>
            <person name="Morgado L.N."/>
            <person name="Niskanen T."/>
            <person name="Noordeloos M.E."/>
            <person name="Ohm R.A."/>
            <person name="Ortiz-Santana B."/>
            <person name="Ovrebo C."/>
            <person name="Racz N."/>
            <person name="Riley R."/>
            <person name="Savchenko A."/>
            <person name="Shiryaev A."/>
            <person name="Soop K."/>
            <person name="Spirin V."/>
            <person name="Szebenyi C."/>
            <person name="Tomsovsky M."/>
            <person name="Tulloss R.E."/>
            <person name="Uehling J."/>
            <person name="Grigoriev I.V."/>
            <person name="Vagvolgyi C."/>
            <person name="Papp T."/>
            <person name="Martin F.M."/>
            <person name="Miettinen O."/>
            <person name="Hibbett D.S."/>
            <person name="Nagy L.G."/>
        </authorList>
    </citation>
    <scope>NUCLEOTIDE SEQUENCE [LARGE SCALE GENOMIC DNA]</scope>
    <source>
        <strain evidence="9 10">FP101781</strain>
    </source>
</reference>
<dbReference type="InterPro" id="IPR006075">
    <property type="entry name" value="Asn/Gln-tRNA_Trfase_suB/E_cat"/>
</dbReference>
<evidence type="ECO:0000256" key="4">
    <source>
        <dbReference type="ARBA" id="ARBA00022840"/>
    </source>
</evidence>
<dbReference type="NCBIfam" id="TIGR00133">
    <property type="entry name" value="gatB"/>
    <property type="match status" value="1"/>
</dbReference>
<evidence type="ECO:0000256" key="1">
    <source>
        <dbReference type="ARBA" id="ARBA00005306"/>
    </source>
</evidence>
<keyword evidence="4 7" id="KW-0067">ATP-binding</keyword>
<sequence length="540" mass="60263">MLARLLLRRPCASHIQYRFLHAGRAGREDPRWPGYEVVIGIETHAQLKSRQKLFSHALTSGPKEQPNANVSVFDAAFPGTLPKLNPKCVDLGLRASIALNCDIQKRSSFDRKHYFYSDLPTGFQITQQYAPLAKNGSLDVYLPDQPTPATVRIKQLQLEQDTAKSTFIGRTLASLVDLNRAGTGLMEIVTEPDLRSPEEAGAYVRALQAILRAVGASDGNMEEGSLRCDVNVSVNRAGEPWGTRCEIKNLNSVRFMQAAITSEIRRHIDILTSPNPIVSQETRGFDENTFETFKLRSKEDAPDYRYMPDPNLGTLVLSEERIATIKRTLPELPWETRRRLLSSYGFPEKQVDTLMKLDSVKDVPLDGETSTIQGPIQYFDALCEGTKRDSKAVYNWMMHELLGQLTSRKQDFQSNTLTVQQLAELIDLVQGKILTGTSAKYLMRHMLSNPSNQPTKQVAEEQQLLSPEQTQEVKGASLVNDLEGVIQNAMESMPKEVAALKAGHMGVLNKIVGRVMKESRGRADAKSVKEVIERVVSTTP</sequence>
<dbReference type="InterPro" id="IPR003789">
    <property type="entry name" value="Asn/Gln_tRNA_amidoTrase-B-like"/>
</dbReference>
<keyword evidence="10" id="KW-1185">Reference proteome</keyword>
<dbReference type="Proteomes" id="UP000298030">
    <property type="component" value="Unassembled WGS sequence"/>
</dbReference>
<dbReference type="SUPFAM" id="SSF55931">
    <property type="entry name" value="Glutamine synthetase/guanido kinase"/>
    <property type="match status" value="1"/>
</dbReference>
<gene>
    <name evidence="9" type="ORF">FA13DRAFT_1689118</name>
</gene>
<feature type="domain" description="Asn/Gln amidotransferase" evidence="8">
    <location>
        <begin position="377"/>
        <end position="536"/>
    </location>
</feature>
<comment type="similarity">
    <text evidence="1 7">Belongs to the GatB/GatE family. GatB subfamily.</text>
</comment>
<keyword evidence="3 7" id="KW-0547">Nucleotide-binding</keyword>
<comment type="caution">
    <text evidence="9">The sequence shown here is derived from an EMBL/GenBank/DDBJ whole genome shotgun (WGS) entry which is preliminary data.</text>
</comment>
<evidence type="ECO:0000256" key="3">
    <source>
        <dbReference type="ARBA" id="ARBA00022741"/>
    </source>
</evidence>
<dbReference type="NCBIfam" id="NF004014">
    <property type="entry name" value="PRK05477.1-4"/>
    <property type="match status" value="1"/>
</dbReference>
<dbReference type="GO" id="GO:0070681">
    <property type="term" value="P:glutaminyl-tRNAGln biosynthesis via transamidation"/>
    <property type="evidence" value="ECO:0007669"/>
    <property type="project" value="UniProtKB-UniRule"/>
</dbReference>